<dbReference type="Proteomes" id="UP000276133">
    <property type="component" value="Unassembled WGS sequence"/>
</dbReference>
<evidence type="ECO:0000313" key="2">
    <source>
        <dbReference type="Proteomes" id="UP000276133"/>
    </source>
</evidence>
<dbReference type="AlphaFoldDB" id="A0A3M7RTN7"/>
<sequence>MPSKGLAILEYYLSSTTQKLIKKLKFKIEICLNSSIIIVYVQLFNLDFLTNLVFKLIWLAQFLTKRFSENFQNADIKKE</sequence>
<organism evidence="1 2">
    <name type="scientific">Brachionus plicatilis</name>
    <name type="common">Marine rotifer</name>
    <name type="synonym">Brachionus muelleri</name>
    <dbReference type="NCBI Taxonomy" id="10195"/>
    <lineage>
        <taxon>Eukaryota</taxon>
        <taxon>Metazoa</taxon>
        <taxon>Spiralia</taxon>
        <taxon>Gnathifera</taxon>
        <taxon>Rotifera</taxon>
        <taxon>Eurotatoria</taxon>
        <taxon>Monogononta</taxon>
        <taxon>Pseudotrocha</taxon>
        <taxon>Ploima</taxon>
        <taxon>Brachionidae</taxon>
        <taxon>Brachionus</taxon>
    </lineage>
</organism>
<gene>
    <name evidence="1" type="ORF">BpHYR1_024251</name>
</gene>
<evidence type="ECO:0000313" key="1">
    <source>
        <dbReference type="EMBL" id="RNA26946.1"/>
    </source>
</evidence>
<protein>
    <submittedName>
        <fullName evidence="1">Uncharacterized protein</fullName>
    </submittedName>
</protein>
<dbReference type="EMBL" id="REGN01002634">
    <property type="protein sequence ID" value="RNA26946.1"/>
    <property type="molecule type" value="Genomic_DNA"/>
</dbReference>
<reference evidence="1 2" key="1">
    <citation type="journal article" date="2018" name="Sci. Rep.">
        <title>Genomic signatures of local adaptation to the degree of environmental predictability in rotifers.</title>
        <authorList>
            <person name="Franch-Gras L."/>
            <person name="Hahn C."/>
            <person name="Garcia-Roger E.M."/>
            <person name="Carmona M.J."/>
            <person name="Serra M."/>
            <person name="Gomez A."/>
        </authorList>
    </citation>
    <scope>NUCLEOTIDE SEQUENCE [LARGE SCALE GENOMIC DNA]</scope>
    <source>
        <strain evidence="1">HYR1</strain>
    </source>
</reference>
<name>A0A3M7RTN7_BRAPC</name>
<comment type="caution">
    <text evidence="1">The sequence shown here is derived from an EMBL/GenBank/DDBJ whole genome shotgun (WGS) entry which is preliminary data.</text>
</comment>
<proteinExistence type="predicted"/>
<accession>A0A3M7RTN7</accession>
<keyword evidence="2" id="KW-1185">Reference proteome</keyword>